<reference evidence="5 6" key="1">
    <citation type="submission" date="2017-10" db="EMBL/GenBank/DDBJ databases">
        <title>Analysis of the genome sequences of Rhizobium populations associated to common bean (phaseolus vulgaris).</title>
        <authorList>
            <person name="Bustos P."/>
            <person name="Santamaria R.I."/>
            <person name="Miranda-Sanchez F."/>
            <person name="Perez-Carrascal O."/>
            <person name="Juarez S."/>
            <person name="Lozano L."/>
            <person name="Martinez-Flores I."/>
            <person name="Vinuesa P."/>
            <person name="Martinez-Romero E."/>
            <person name="Cevallos M.A."/>
            <person name="Romero D."/>
            <person name="Davila G."/>
            <person name="Gonzalez V."/>
        </authorList>
    </citation>
    <scope>NUCLEOTIDE SEQUENCE [LARGE SCALE GENOMIC DNA]</scope>
    <source>
        <strain evidence="5 6">NXT3</strain>
    </source>
</reference>
<dbReference type="InterPro" id="IPR036388">
    <property type="entry name" value="WH-like_DNA-bd_sf"/>
</dbReference>
<protein>
    <submittedName>
        <fullName evidence="5">DNA recombination-mediator protein</fullName>
    </submittedName>
</protein>
<evidence type="ECO:0000313" key="6">
    <source>
        <dbReference type="Proteomes" id="UP000239340"/>
    </source>
</evidence>
<dbReference type="Pfam" id="PF02481">
    <property type="entry name" value="DNA_processg_A"/>
    <property type="match status" value="1"/>
</dbReference>
<dbReference type="InterPro" id="IPR003488">
    <property type="entry name" value="DprA"/>
</dbReference>
<dbReference type="EMBL" id="CP024307">
    <property type="protein sequence ID" value="AUX75943.1"/>
    <property type="molecule type" value="Genomic_DNA"/>
</dbReference>
<evidence type="ECO:0000256" key="1">
    <source>
        <dbReference type="ARBA" id="ARBA00006525"/>
    </source>
</evidence>
<dbReference type="InterPro" id="IPR057666">
    <property type="entry name" value="DrpA_SLOG"/>
</dbReference>
<evidence type="ECO:0000259" key="4">
    <source>
        <dbReference type="Pfam" id="PF17782"/>
    </source>
</evidence>
<evidence type="ECO:0000256" key="2">
    <source>
        <dbReference type="SAM" id="MobiDB-lite"/>
    </source>
</evidence>
<evidence type="ECO:0000259" key="3">
    <source>
        <dbReference type="Pfam" id="PF02481"/>
    </source>
</evidence>
<feature type="domain" description="Smf/DprA SLOG" evidence="3">
    <location>
        <begin position="162"/>
        <end position="272"/>
    </location>
</feature>
<dbReference type="GO" id="GO:0009294">
    <property type="term" value="P:DNA-mediated transformation"/>
    <property type="evidence" value="ECO:0007669"/>
    <property type="project" value="InterPro"/>
</dbReference>
<name>A0A2L0H3A3_RHIFR</name>
<dbReference type="AlphaFoldDB" id="A0A2L0H3A3"/>
<dbReference type="PANTHER" id="PTHR43022:SF1">
    <property type="entry name" value="PROTEIN SMF"/>
    <property type="match status" value="1"/>
</dbReference>
<dbReference type="InterPro" id="IPR041614">
    <property type="entry name" value="DprA_WH"/>
</dbReference>
<dbReference type="PANTHER" id="PTHR43022">
    <property type="entry name" value="PROTEIN SMF"/>
    <property type="match status" value="1"/>
</dbReference>
<dbReference type="Pfam" id="PF17782">
    <property type="entry name" value="WHD_DprA"/>
    <property type="match status" value="1"/>
</dbReference>
<evidence type="ECO:0000313" key="5">
    <source>
        <dbReference type="EMBL" id="AUX75943.1"/>
    </source>
</evidence>
<organism evidence="5 6">
    <name type="scientific">Rhizobium fredii</name>
    <name type="common">Sinorhizobium fredii</name>
    <dbReference type="NCBI Taxonomy" id="380"/>
    <lineage>
        <taxon>Bacteria</taxon>
        <taxon>Pseudomonadati</taxon>
        <taxon>Pseudomonadota</taxon>
        <taxon>Alphaproteobacteria</taxon>
        <taxon>Hyphomicrobiales</taxon>
        <taxon>Rhizobiaceae</taxon>
        <taxon>Sinorhizobium/Ensifer group</taxon>
        <taxon>Sinorhizobium</taxon>
    </lineage>
</organism>
<dbReference type="Proteomes" id="UP000239340">
    <property type="component" value="Chromosome"/>
</dbReference>
<feature type="domain" description="DprA winged helix" evidence="4">
    <location>
        <begin position="304"/>
        <end position="357"/>
    </location>
</feature>
<dbReference type="RefSeq" id="WP_104839009.1">
    <property type="nucleotide sequence ID" value="NZ_CP024307.1"/>
</dbReference>
<comment type="similarity">
    <text evidence="1">Belongs to the DprA/Smf family.</text>
</comment>
<accession>A0A2L0H3A3</accession>
<feature type="region of interest" description="Disordered" evidence="2">
    <location>
        <begin position="289"/>
        <end position="309"/>
    </location>
</feature>
<gene>
    <name evidence="5" type="ORF">NXT3_CH01356</name>
</gene>
<proteinExistence type="inferred from homology"/>
<dbReference type="SUPFAM" id="SSF102405">
    <property type="entry name" value="MCP/YpsA-like"/>
    <property type="match status" value="1"/>
</dbReference>
<dbReference type="Gene3D" id="1.10.10.10">
    <property type="entry name" value="Winged helix-like DNA-binding domain superfamily/Winged helix DNA-binding domain"/>
    <property type="match status" value="1"/>
</dbReference>
<dbReference type="Gene3D" id="3.40.50.450">
    <property type="match status" value="2"/>
</dbReference>
<dbReference type="Pfam" id="PF21102">
    <property type="entry name" value="DprA_N"/>
    <property type="match status" value="1"/>
</dbReference>
<sequence length="365" mass="38251">MPAGIARRNGTALTERQRIAWLRLIRSDNVGPATFRDLVNHFGSAEAALEALPELSRRGGSDRQFRIASVADAERELEAAHRFGAVFVGIGEPDYPPALKEIDAAPPLLAMKGNLQAASRPSLGIVGSRNASVSGAKFAAMIARDAGAAGYVITSGLARGIDQPYPPENVGLLQQITAEAGLAISEMPFGWEPRARDFPRRNRLVAGISLGVAIVEAASRSGSLITARYAADFGRLVFAVPGSPLDPRCHGTNDLLKQGAIVTTSAADVLEGLAPLSRDDLFSRLSAREPVPEHAPAVPPTMPSPGGGGRALVVEALGPTPVEIDDIIRHTGLSASEVHLVLLELDLAGQLSRHGGNLVSLAPPQ</sequence>